<keyword evidence="1" id="KW-0678">Repressor</keyword>
<name>A0A1Y0EPY2_9BURK</name>
<dbReference type="InterPro" id="IPR001647">
    <property type="entry name" value="HTH_TetR"/>
</dbReference>
<feature type="domain" description="HTH tetR-type" evidence="7">
    <location>
        <begin position="22"/>
        <end position="82"/>
    </location>
</feature>
<dbReference type="Pfam" id="PF13977">
    <property type="entry name" value="TetR_C_6"/>
    <property type="match status" value="1"/>
</dbReference>
<gene>
    <name evidence="8" type="ORF">CCO03_13425</name>
</gene>
<accession>A0A1Y0EPY2</accession>
<dbReference type="KEGG" id="cser:CCO03_13425"/>
<sequence length="229" mass="25022">MLTMTTTASKRPLRRTQEERRATSEEALVQAAIEVMKAKGVAGLTLAEVASVAGVSKGLVVHLYANKQGLQLAALARLRMDFTRRFGTQDPHAPGIERIRRYVHGIFVGLAHKDSSSRLFSALLSEALFQDRAFAEGVAAMNNATKQFVRECLEEEQSQGKRLASSDLDALATFIMSWVRGVIQMHCINEVAGAAPVDRDAMLALIDQTLAALIDGPAPEAKQPPKRRR</sequence>
<dbReference type="PANTHER" id="PTHR30055:SF234">
    <property type="entry name" value="HTH-TYPE TRANSCRIPTIONAL REGULATOR BETI"/>
    <property type="match status" value="1"/>
</dbReference>
<organism evidence="8 9">
    <name type="scientific">Comamonas serinivorans</name>
    <dbReference type="NCBI Taxonomy" id="1082851"/>
    <lineage>
        <taxon>Bacteria</taxon>
        <taxon>Pseudomonadati</taxon>
        <taxon>Pseudomonadota</taxon>
        <taxon>Betaproteobacteria</taxon>
        <taxon>Burkholderiales</taxon>
        <taxon>Comamonadaceae</taxon>
        <taxon>Comamonas</taxon>
    </lineage>
</organism>
<dbReference type="PANTHER" id="PTHR30055">
    <property type="entry name" value="HTH-TYPE TRANSCRIPTIONAL REGULATOR RUTR"/>
    <property type="match status" value="1"/>
</dbReference>
<dbReference type="GO" id="GO:0003700">
    <property type="term" value="F:DNA-binding transcription factor activity"/>
    <property type="evidence" value="ECO:0007669"/>
    <property type="project" value="TreeGrafter"/>
</dbReference>
<evidence type="ECO:0000256" key="1">
    <source>
        <dbReference type="ARBA" id="ARBA00022491"/>
    </source>
</evidence>
<dbReference type="GO" id="GO:0000976">
    <property type="term" value="F:transcription cis-regulatory region binding"/>
    <property type="evidence" value="ECO:0007669"/>
    <property type="project" value="TreeGrafter"/>
</dbReference>
<evidence type="ECO:0000256" key="2">
    <source>
        <dbReference type="ARBA" id="ARBA00023015"/>
    </source>
</evidence>
<dbReference type="PROSITE" id="PS50977">
    <property type="entry name" value="HTH_TETR_2"/>
    <property type="match status" value="1"/>
</dbReference>
<dbReference type="Gene3D" id="1.10.357.10">
    <property type="entry name" value="Tetracycline Repressor, domain 2"/>
    <property type="match status" value="1"/>
</dbReference>
<dbReference type="InterPro" id="IPR036271">
    <property type="entry name" value="Tet_transcr_reg_TetR-rel_C_sf"/>
</dbReference>
<dbReference type="Proteomes" id="UP000196138">
    <property type="component" value="Chromosome"/>
</dbReference>
<evidence type="ECO:0000256" key="3">
    <source>
        <dbReference type="ARBA" id="ARBA00023125"/>
    </source>
</evidence>
<protein>
    <recommendedName>
        <fullName evidence="7">HTH tetR-type domain-containing protein</fullName>
    </recommendedName>
</protein>
<dbReference type="SUPFAM" id="SSF48498">
    <property type="entry name" value="Tetracyclin repressor-like, C-terminal domain"/>
    <property type="match status" value="1"/>
</dbReference>
<keyword evidence="3 5" id="KW-0238">DNA-binding</keyword>
<evidence type="ECO:0000259" key="7">
    <source>
        <dbReference type="PROSITE" id="PS50977"/>
    </source>
</evidence>
<dbReference type="InterPro" id="IPR009057">
    <property type="entry name" value="Homeodomain-like_sf"/>
</dbReference>
<dbReference type="AlphaFoldDB" id="A0A1Y0EPY2"/>
<feature type="region of interest" description="Disordered" evidence="6">
    <location>
        <begin position="1"/>
        <end position="22"/>
    </location>
</feature>
<evidence type="ECO:0000256" key="4">
    <source>
        <dbReference type="ARBA" id="ARBA00023163"/>
    </source>
</evidence>
<keyword evidence="2" id="KW-0805">Transcription regulation</keyword>
<evidence type="ECO:0000313" key="9">
    <source>
        <dbReference type="Proteomes" id="UP000196138"/>
    </source>
</evidence>
<reference evidence="8 9" key="1">
    <citation type="submission" date="2017-05" db="EMBL/GenBank/DDBJ databases">
        <authorList>
            <person name="Song R."/>
            <person name="Chenine A.L."/>
            <person name="Ruprecht R.M."/>
        </authorList>
    </citation>
    <scope>NUCLEOTIDE SEQUENCE [LARGE SCALE GENOMIC DNA]</scope>
    <source>
        <strain evidence="8 9">DSM 26136</strain>
    </source>
</reference>
<dbReference type="EMBL" id="CP021455">
    <property type="protein sequence ID" value="ARU05548.1"/>
    <property type="molecule type" value="Genomic_DNA"/>
</dbReference>
<keyword evidence="4" id="KW-0804">Transcription</keyword>
<evidence type="ECO:0000256" key="6">
    <source>
        <dbReference type="SAM" id="MobiDB-lite"/>
    </source>
</evidence>
<dbReference type="InterPro" id="IPR039538">
    <property type="entry name" value="BetI_C"/>
</dbReference>
<dbReference type="InterPro" id="IPR050109">
    <property type="entry name" value="HTH-type_TetR-like_transc_reg"/>
</dbReference>
<evidence type="ECO:0000256" key="5">
    <source>
        <dbReference type="PROSITE-ProRule" id="PRU00335"/>
    </source>
</evidence>
<feature type="DNA-binding region" description="H-T-H motif" evidence="5">
    <location>
        <begin position="45"/>
        <end position="64"/>
    </location>
</feature>
<dbReference type="Pfam" id="PF00440">
    <property type="entry name" value="TetR_N"/>
    <property type="match status" value="1"/>
</dbReference>
<proteinExistence type="predicted"/>
<keyword evidence="9" id="KW-1185">Reference proteome</keyword>
<dbReference type="SUPFAM" id="SSF46689">
    <property type="entry name" value="Homeodomain-like"/>
    <property type="match status" value="1"/>
</dbReference>
<evidence type="ECO:0000313" key="8">
    <source>
        <dbReference type="EMBL" id="ARU05548.1"/>
    </source>
</evidence>